<protein>
    <submittedName>
        <fullName evidence="1">Uncharacterized protein</fullName>
    </submittedName>
</protein>
<dbReference type="EMBL" id="CP159289">
    <property type="protein sequence ID" value="XCH23497.1"/>
    <property type="molecule type" value="Genomic_DNA"/>
</dbReference>
<organism evidence="1">
    <name type="scientific">Dyadobacter sp. 676</name>
    <dbReference type="NCBI Taxonomy" id="3088362"/>
    <lineage>
        <taxon>Bacteria</taxon>
        <taxon>Pseudomonadati</taxon>
        <taxon>Bacteroidota</taxon>
        <taxon>Cytophagia</taxon>
        <taxon>Cytophagales</taxon>
        <taxon>Spirosomataceae</taxon>
        <taxon>Dyadobacter</taxon>
    </lineage>
</organism>
<evidence type="ECO:0000313" key="1">
    <source>
        <dbReference type="EMBL" id="XCH23497.1"/>
    </source>
</evidence>
<dbReference type="RefSeq" id="WP_353718821.1">
    <property type="nucleotide sequence ID" value="NZ_CP159289.1"/>
</dbReference>
<gene>
    <name evidence="1" type="ORF">ABV298_24800</name>
</gene>
<proteinExistence type="predicted"/>
<sequence>MRLFGFRAIEYMHVHIDKQQHRAFHILNGKKINKLLTISKFDNPDLAVYLH</sequence>
<reference evidence="1" key="1">
    <citation type="submission" date="2024-06" db="EMBL/GenBank/DDBJ databases">
        <title>Sequencing and assembly of the genome of Dyadobacter sp. strain 676, a symbiont of Cyamopsis tetragonoloba.</title>
        <authorList>
            <person name="Guro P."/>
            <person name="Sazanova A."/>
            <person name="Kuznetsova I."/>
            <person name="Belimov A."/>
            <person name="Safronova V."/>
        </authorList>
    </citation>
    <scope>NUCLEOTIDE SEQUENCE</scope>
    <source>
        <strain evidence="1">676</strain>
    </source>
</reference>
<name>A0AAU8FJ73_9BACT</name>
<accession>A0AAU8FJ73</accession>
<dbReference type="AlphaFoldDB" id="A0AAU8FJ73"/>